<feature type="domain" description="SLH" evidence="2">
    <location>
        <begin position="351"/>
        <end position="407"/>
    </location>
</feature>
<feature type="domain" description="SLH" evidence="2">
    <location>
        <begin position="220"/>
        <end position="282"/>
    </location>
</feature>
<keyword evidence="1" id="KW-0732">Signal</keyword>
<protein>
    <recommendedName>
        <fullName evidence="2">SLH domain-containing protein</fullName>
    </recommendedName>
</protein>
<reference evidence="3 4" key="1">
    <citation type="submission" date="2023-07" db="EMBL/GenBank/DDBJ databases">
        <title>Genomic Encyclopedia of Type Strains, Phase IV (KMG-IV): sequencing the most valuable type-strain genomes for metagenomic binning, comparative biology and taxonomic classification.</title>
        <authorList>
            <person name="Goeker M."/>
        </authorList>
    </citation>
    <scope>NUCLEOTIDE SEQUENCE [LARGE SCALE GENOMIC DNA]</scope>
    <source>
        <strain evidence="3 4">DSM 12751</strain>
    </source>
</reference>
<dbReference type="SUPFAM" id="SSF49384">
    <property type="entry name" value="Carbohydrate-binding domain"/>
    <property type="match status" value="1"/>
</dbReference>
<dbReference type="EMBL" id="JAUSTY010000006">
    <property type="protein sequence ID" value="MDQ0165822.1"/>
    <property type="molecule type" value="Genomic_DNA"/>
</dbReference>
<dbReference type="Pfam" id="PF00395">
    <property type="entry name" value="SLH"/>
    <property type="match status" value="3"/>
</dbReference>
<gene>
    <name evidence="3" type="ORF">J2S11_001723</name>
</gene>
<evidence type="ECO:0000256" key="1">
    <source>
        <dbReference type="ARBA" id="ARBA00022729"/>
    </source>
</evidence>
<dbReference type="InterPro" id="IPR008965">
    <property type="entry name" value="CBM2/CBM3_carb-bd_dom_sf"/>
</dbReference>
<keyword evidence="4" id="KW-1185">Reference proteome</keyword>
<comment type="caution">
    <text evidence="3">The sequence shown here is derived from an EMBL/GenBank/DDBJ whole genome shotgun (WGS) entry which is preliminary data.</text>
</comment>
<dbReference type="CDD" id="cd08547">
    <property type="entry name" value="Type_II_cohesin"/>
    <property type="match status" value="1"/>
</dbReference>
<evidence type="ECO:0000313" key="4">
    <source>
        <dbReference type="Proteomes" id="UP001235840"/>
    </source>
</evidence>
<dbReference type="InterPro" id="IPR001119">
    <property type="entry name" value="SLH_dom"/>
</dbReference>
<name>A0ABT9VXW3_9BACI</name>
<dbReference type="Gene3D" id="2.60.40.680">
    <property type="match status" value="1"/>
</dbReference>
<dbReference type="PANTHER" id="PTHR43308:SF5">
    <property type="entry name" value="S-LAYER PROTEIN _ PEPTIDOGLYCAN ENDO-BETA-N-ACETYLGLUCOSAMINIDASE"/>
    <property type="match status" value="1"/>
</dbReference>
<dbReference type="InterPro" id="IPR051465">
    <property type="entry name" value="Cell_Envelope_Struct_Comp"/>
</dbReference>
<organism evidence="3 4">
    <name type="scientific">Caldalkalibacillus horti</name>
    <dbReference type="NCBI Taxonomy" id="77523"/>
    <lineage>
        <taxon>Bacteria</taxon>
        <taxon>Bacillati</taxon>
        <taxon>Bacillota</taxon>
        <taxon>Bacilli</taxon>
        <taxon>Bacillales</taxon>
        <taxon>Bacillaceae</taxon>
        <taxon>Caldalkalibacillus</taxon>
    </lineage>
</organism>
<accession>A0ABT9VXW3</accession>
<dbReference type="RefSeq" id="WP_307393415.1">
    <property type="nucleotide sequence ID" value="NZ_BAAADK010000032.1"/>
</dbReference>
<evidence type="ECO:0000259" key="2">
    <source>
        <dbReference type="PROSITE" id="PS51272"/>
    </source>
</evidence>
<dbReference type="PANTHER" id="PTHR43308">
    <property type="entry name" value="OUTER MEMBRANE PROTEIN ALPHA-RELATED"/>
    <property type="match status" value="1"/>
</dbReference>
<dbReference type="Proteomes" id="UP001235840">
    <property type="component" value="Unassembled WGS sequence"/>
</dbReference>
<evidence type="ECO:0000313" key="3">
    <source>
        <dbReference type="EMBL" id="MDQ0165822.1"/>
    </source>
</evidence>
<proteinExistence type="predicted"/>
<dbReference type="PROSITE" id="PS51272">
    <property type="entry name" value="SLH"/>
    <property type="match status" value="3"/>
</dbReference>
<feature type="domain" description="SLH" evidence="2">
    <location>
        <begin position="283"/>
        <end position="349"/>
    </location>
</feature>
<sequence>MPFRMKKNLSFLTAIILFLSISLTVLNMNASSVYSQENNGQTPQIRLVPSASHVAVGETFEVAIWLQGFIGQHSDIEGYEVHIDFDPELIAPVSEEKTIKPHSVFQTAHQPMTLINSIDEKGKVKIGQVLTQRDRGLFSGYGKIGTVTFHAKKAGAALLSQEKSLVIMPDNPGVNIRHTINHPTVTIGASSEQGVLREKKETIGQAPKNKTIDSTPETVIRSFKDHQSIFQLDWALQAISALALDKVIQGDNEGNFSPKRNMTRAEFAKVAVIALGLDMKQQQHPTFTDIKKTDWFYDYVETAAEYGFIQGTMKNGAKVFLPQDPISRAEITAILSRVMKQSKNAALEGAEAHPFKDVQASHWAAADIHLLYQKGLMKGRTADRFAPNENASRAEVSVLLKRFIDFD</sequence>